<dbReference type="GO" id="GO:0006396">
    <property type="term" value="P:RNA processing"/>
    <property type="evidence" value="ECO:0007669"/>
    <property type="project" value="InterPro"/>
</dbReference>
<evidence type="ECO:0000256" key="1">
    <source>
        <dbReference type="ARBA" id="ARBA00007228"/>
    </source>
</evidence>
<dbReference type="GO" id="GO:0008173">
    <property type="term" value="F:RNA methyltransferase activity"/>
    <property type="evidence" value="ECO:0007669"/>
    <property type="project" value="InterPro"/>
</dbReference>
<dbReference type="GO" id="GO:0003723">
    <property type="term" value="F:RNA binding"/>
    <property type="evidence" value="ECO:0007669"/>
    <property type="project" value="InterPro"/>
</dbReference>
<dbReference type="SUPFAM" id="SSF55315">
    <property type="entry name" value="L30e-like"/>
    <property type="match status" value="1"/>
</dbReference>
<gene>
    <name evidence="5" type="ORF">C426_2029</name>
</gene>
<dbReference type="InterPro" id="IPR029064">
    <property type="entry name" value="Ribosomal_eL30-like_sf"/>
</dbReference>
<dbReference type="SMART" id="SM00967">
    <property type="entry name" value="SpoU_sub_bind"/>
    <property type="match status" value="1"/>
</dbReference>
<dbReference type="CDD" id="cd18095">
    <property type="entry name" value="SpoU-like_rRNA-MTase"/>
    <property type="match status" value="1"/>
</dbReference>
<comment type="similarity">
    <text evidence="1">Belongs to the class IV-like SAM-binding methyltransferase superfamily. RNA methyltransferase TrmH family.</text>
</comment>
<protein>
    <submittedName>
        <fullName evidence="5">rRNA methylase</fullName>
    </submittedName>
</protein>
<dbReference type="AlphaFoldDB" id="K2NST7"/>
<dbReference type="Gene3D" id="3.40.1280.10">
    <property type="match status" value="1"/>
</dbReference>
<dbReference type="PANTHER" id="PTHR43191:SF2">
    <property type="entry name" value="RRNA METHYLTRANSFERASE 3, MITOCHONDRIAL"/>
    <property type="match status" value="1"/>
</dbReference>
<dbReference type="SUPFAM" id="SSF75217">
    <property type="entry name" value="alpha/beta knot"/>
    <property type="match status" value="1"/>
</dbReference>
<dbReference type="InterPro" id="IPR001537">
    <property type="entry name" value="SpoU_MeTrfase"/>
</dbReference>
<dbReference type="InterPro" id="IPR051259">
    <property type="entry name" value="rRNA_Methyltransferase"/>
</dbReference>
<reference evidence="5 6" key="1">
    <citation type="journal article" date="2012" name="J. Bacteriol.">
        <title>Genome Sequence of the Bacteriocin-Producing Strain Lactococcus garvieae DCC43.</title>
        <authorList>
            <person name="Gabrielsen C."/>
            <person name="Brede D.A."/>
            <person name="Hernandez P.E."/>
            <person name="Nes I.F."/>
            <person name="Diep D.B."/>
        </authorList>
    </citation>
    <scope>NUCLEOTIDE SEQUENCE [LARGE SCALE GENOMIC DNA]</scope>
    <source>
        <strain evidence="5 6">DCC43</strain>
    </source>
</reference>
<evidence type="ECO:0000256" key="2">
    <source>
        <dbReference type="ARBA" id="ARBA00022603"/>
    </source>
</evidence>
<feature type="domain" description="RNA 2-O ribose methyltransferase substrate binding" evidence="4">
    <location>
        <begin position="30"/>
        <end position="96"/>
    </location>
</feature>
<dbReference type="GO" id="GO:0005737">
    <property type="term" value="C:cytoplasm"/>
    <property type="evidence" value="ECO:0007669"/>
    <property type="project" value="UniProtKB-ARBA"/>
</dbReference>
<dbReference type="Gene3D" id="3.30.1330.30">
    <property type="match status" value="1"/>
</dbReference>
<dbReference type="Pfam" id="PF22435">
    <property type="entry name" value="MRM3-like_sub_bind"/>
    <property type="match status" value="1"/>
</dbReference>
<proteinExistence type="inferred from homology"/>
<dbReference type="InterPro" id="IPR029028">
    <property type="entry name" value="Alpha/beta_knot_MTases"/>
</dbReference>
<dbReference type="RefSeq" id="WP_003136654.1">
    <property type="nucleotide sequence ID" value="NZ_AMQS01000039.1"/>
</dbReference>
<evidence type="ECO:0000313" key="5">
    <source>
        <dbReference type="EMBL" id="EKF50593.1"/>
    </source>
</evidence>
<evidence type="ECO:0000256" key="3">
    <source>
        <dbReference type="ARBA" id="ARBA00022679"/>
    </source>
</evidence>
<dbReference type="InterPro" id="IPR053888">
    <property type="entry name" value="MRM3-like_sub_bind"/>
</dbReference>
<evidence type="ECO:0000259" key="4">
    <source>
        <dbReference type="SMART" id="SM00967"/>
    </source>
</evidence>
<dbReference type="InterPro" id="IPR029026">
    <property type="entry name" value="tRNA_m1G_MTases_N"/>
</dbReference>
<accession>K2NST7</accession>
<dbReference type="PANTHER" id="PTHR43191">
    <property type="entry name" value="RRNA METHYLTRANSFERASE 3"/>
    <property type="match status" value="1"/>
</dbReference>
<dbReference type="InterPro" id="IPR013123">
    <property type="entry name" value="SpoU_subst-bd"/>
</dbReference>
<dbReference type="EMBL" id="AMQS01000039">
    <property type="protein sequence ID" value="EKF50593.1"/>
    <property type="molecule type" value="Genomic_DNA"/>
</dbReference>
<organism evidence="5 6">
    <name type="scientific">Lactococcus garvieae DCC43</name>
    <dbReference type="NCBI Taxonomy" id="1231377"/>
    <lineage>
        <taxon>Bacteria</taxon>
        <taxon>Bacillati</taxon>
        <taxon>Bacillota</taxon>
        <taxon>Bacilli</taxon>
        <taxon>Lactobacillales</taxon>
        <taxon>Streptococcaceae</taxon>
        <taxon>Lactococcus</taxon>
    </lineage>
</organism>
<sequence length="242" mass="26241">MEIITAKDNKKIKEARKLLTKKKYRQKSYLIEGFHLLEEAMNSKAEILQIFVEENKYDKVANCDKVVVVSAEVLKSLSDTGTPQGVIAEVAHKSQEVLFNQGKFLVLENVQDPGNVGTMIRTADAAGYTAVLCLGETADVYAPKVMRSMQGSNFHIPIKLIDSLEILKNAEIPLYVTTLSENSVSHKELVAESSFALIMGNEGSGVTSGAVAAADKLIHIEMPGQAESLNVAVAAGILMFSI</sequence>
<keyword evidence="3" id="KW-0808">Transferase</keyword>
<comment type="caution">
    <text evidence="5">The sequence shown here is derived from an EMBL/GenBank/DDBJ whole genome shotgun (WGS) entry which is preliminary data.</text>
</comment>
<dbReference type="Proteomes" id="UP000006787">
    <property type="component" value="Unassembled WGS sequence"/>
</dbReference>
<keyword evidence="2 5" id="KW-0489">Methyltransferase</keyword>
<dbReference type="eggNOG" id="COG0566">
    <property type="taxonomic scope" value="Bacteria"/>
</dbReference>
<dbReference type="PATRIC" id="fig|1231377.3.peg.2010"/>
<evidence type="ECO:0000313" key="6">
    <source>
        <dbReference type="Proteomes" id="UP000006787"/>
    </source>
</evidence>
<dbReference type="Pfam" id="PF00588">
    <property type="entry name" value="SpoU_methylase"/>
    <property type="match status" value="1"/>
</dbReference>
<dbReference type="GO" id="GO:0032259">
    <property type="term" value="P:methylation"/>
    <property type="evidence" value="ECO:0007669"/>
    <property type="project" value="UniProtKB-KW"/>
</dbReference>
<name>K2NST7_9LACT</name>